<keyword evidence="1" id="KW-0812">Transmembrane</keyword>
<organism evidence="2 3">
    <name type="scientific">Roseateles terrae</name>
    <dbReference type="NCBI Taxonomy" id="431060"/>
    <lineage>
        <taxon>Bacteria</taxon>
        <taxon>Pseudomonadati</taxon>
        <taxon>Pseudomonadota</taxon>
        <taxon>Betaproteobacteria</taxon>
        <taxon>Burkholderiales</taxon>
        <taxon>Sphaerotilaceae</taxon>
        <taxon>Roseateles</taxon>
    </lineage>
</organism>
<reference evidence="2 3" key="1">
    <citation type="submission" date="2020-08" db="EMBL/GenBank/DDBJ databases">
        <title>Genomic Encyclopedia of Type Strains, Phase III (KMG-III): the genomes of soil and plant-associated and newly described type strains.</title>
        <authorList>
            <person name="Whitman W."/>
        </authorList>
    </citation>
    <scope>NUCLEOTIDE SEQUENCE [LARGE SCALE GENOMIC DNA]</scope>
    <source>
        <strain evidence="2 3">CECT 7247</strain>
    </source>
</reference>
<comment type="caution">
    <text evidence="2">The sequence shown here is derived from an EMBL/GenBank/DDBJ whole genome shotgun (WGS) entry which is preliminary data.</text>
</comment>
<keyword evidence="3" id="KW-1185">Reference proteome</keyword>
<evidence type="ECO:0000256" key="1">
    <source>
        <dbReference type="SAM" id="Phobius"/>
    </source>
</evidence>
<evidence type="ECO:0008006" key="4">
    <source>
        <dbReference type="Google" id="ProtNLM"/>
    </source>
</evidence>
<evidence type="ECO:0000313" key="3">
    <source>
        <dbReference type="Proteomes" id="UP000574369"/>
    </source>
</evidence>
<dbReference type="Proteomes" id="UP000574369">
    <property type="component" value="Unassembled WGS sequence"/>
</dbReference>
<dbReference type="EMBL" id="JACHXO010000003">
    <property type="protein sequence ID" value="MBB3194848.1"/>
    <property type="molecule type" value="Genomic_DNA"/>
</dbReference>
<accession>A0ABR6GUM8</accession>
<name>A0ABR6GUM8_9BURK</name>
<gene>
    <name evidence="2" type="ORF">FHS28_002244</name>
</gene>
<proteinExistence type="predicted"/>
<keyword evidence="1" id="KW-1133">Transmembrane helix</keyword>
<keyword evidence="1" id="KW-0472">Membrane</keyword>
<evidence type="ECO:0000313" key="2">
    <source>
        <dbReference type="EMBL" id="MBB3194848.1"/>
    </source>
</evidence>
<feature type="transmembrane region" description="Helical" evidence="1">
    <location>
        <begin position="12"/>
        <end position="32"/>
    </location>
</feature>
<sequence length="36" mass="3645">MRLTLAPPVKATAATGLVITLAVAAFIVLAAWPSPI</sequence>
<protein>
    <recommendedName>
        <fullName evidence="4">ABC transporter permease</fullName>
    </recommendedName>
</protein>